<sequence>MRFPTLSTTVRILDLKSETLTKSGGFDAKSRIKFPRTPTWKVKHARTISKARFASTAMLKEGKTMNGKNRAKAGVFLPSTQIAIGAESRLASDVVSPHCACVYRDVTFPVGEVTSLAPLGIRTNRAFYVFLLYLFLEQKVD</sequence>
<keyword evidence="2" id="KW-1185">Reference proteome</keyword>
<evidence type="ECO:0000313" key="1">
    <source>
        <dbReference type="EMBL" id="GIY44047.1"/>
    </source>
</evidence>
<proteinExistence type="predicted"/>
<dbReference type="Proteomes" id="UP001054945">
    <property type="component" value="Unassembled WGS sequence"/>
</dbReference>
<accession>A0AAV4TF94</accession>
<reference evidence="1 2" key="1">
    <citation type="submission" date="2021-06" db="EMBL/GenBank/DDBJ databases">
        <title>Caerostris extrusa draft genome.</title>
        <authorList>
            <person name="Kono N."/>
            <person name="Arakawa K."/>
        </authorList>
    </citation>
    <scope>NUCLEOTIDE SEQUENCE [LARGE SCALE GENOMIC DNA]</scope>
</reference>
<gene>
    <name evidence="1" type="ORF">CEXT_488111</name>
</gene>
<dbReference type="EMBL" id="BPLR01011076">
    <property type="protein sequence ID" value="GIY44047.1"/>
    <property type="molecule type" value="Genomic_DNA"/>
</dbReference>
<organism evidence="1 2">
    <name type="scientific">Caerostris extrusa</name>
    <name type="common">Bark spider</name>
    <name type="synonym">Caerostris bankana</name>
    <dbReference type="NCBI Taxonomy" id="172846"/>
    <lineage>
        <taxon>Eukaryota</taxon>
        <taxon>Metazoa</taxon>
        <taxon>Ecdysozoa</taxon>
        <taxon>Arthropoda</taxon>
        <taxon>Chelicerata</taxon>
        <taxon>Arachnida</taxon>
        <taxon>Araneae</taxon>
        <taxon>Araneomorphae</taxon>
        <taxon>Entelegynae</taxon>
        <taxon>Araneoidea</taxon>
        <taxon>Araneidae</taxon>
        <taxon>Caerostris</taxon>
    </lineage>
</organism>
<dbReference type="AlphaFoldDB" id="A0AAV4TF94"/>
<protein>
    <submittedName>
        <fullName evidence="1">Uncharacterized protein</fullName>
    </submittedName>
</protein>
<evidence type="ECO:0000313" key="2">
    <source>
        <dbReference type="Proteomes" id="UP001054945"/>
    </source>
</evidence>
<comment type="caution">
    <text evidence="1">The sequence shown here is derived from an EMBL/GenBank/DDBJ whole genome shotgun (WGS) entry which is preliminary data.</text>
</comment>
<name>A0AAV4TF94_CAEEX</name>